<accession>Q2FPS1</accession>
<dbReference type="KEGG" id="mhu:Mhun_1066"/>
<protein>
    <submittedName>
        <fullName evidence="2">PEGA</fullName>
    </submittedName>
</protein>
<keyword evidence="3" id="KW-1185">Reference proteome</keyword>
<organism evidence="2 3">
    <name type="scientific">Methanospirillum hungatei JF-1 (strain ATCC 27890 / DSM 864 / NBRC 100397 / JF-1)</name>
    <dbReference type="NCBI Taxonomy" id="323259"/>
    <lineage>
        <taxon>Archaea</taxon>
        <taxon>Methanobacteriati</taxon>
        <taxon>Methanobacteriota</taxon>
        <taxon>Stenosarchaea group</taxon>
        <taxon>Methanomicrobia</taxon>
        <taxon>Methanomicrobiales</taxon>
        <taxon>Methanospirillaceae</taxon>
        <taxon>Methanospirillum</taxon>
    </lineage>
</organism>
<proteinExistence type="predicted"/>
<dbReference type="eggNOG" id="arCOG03264">
    <property type="taxonomic scope" value="Archaea"/>
</dbReference>
<dbReference type="HOGENOM" id="CLU_1567150_0_0_2"/>
<dbReference type="InterPro" id="IPR013229">
    <property type="entry name" value="PEGA"/>
</dbReference>
<evidence type="ECO:0000313" key="2">
    <source>
        <dbReference type="EMBL" id="ABD40816.1"/>
    </source>
</evidence>
<dbReference type="RefSeq" id="WP_011448095.1">
    <property type="nucleotide sequence ID" value="NC_007796.1"/>
</dbReference>
<name>Q2FPS1_METHJ</name>
<feature type="domain" description="PEGA" evidence="1">
    <location>
        <begin position="94"/>
        <end position="162"/>
    </location>
</feature>
<reference evidence="3" key="1">
    <citation type="journal article" date="2016" name="Stand. Genomic Sci.">
        <title>Complete genome sequence of Methanospirillum hungatei type strain JF1.</title>
        <authorList>
            <person name="Gunsalus R.P."/>
            <person name="Cook L.E."/>
            <person name="Crable B."/>
            <person name="Rohlin L."/>
            <person name="McDonald E."/>
            <person name="Mouttaki H."/>
            <person name="Sieber J.R."/>
            <person name="Poweleit N."/>
            <person name="Zhou H."/>
            <person name="Lapidus A.L."/>
            <person name="Daligault H.E."/>
            <person name="Land M."/>
            <person name="Gilna P."/>
            <person name="Ivanova N."/>
            <person name="Kyrpides N."/>
            <person name="Culley D.E."/>
            <person name="McInerney M.J."/>
        </authorList>
    </citation>
    <scope>NUCLEOTIDE SEQUENCE [LARGE SCALE GENOMIC DNA]</scope>
    <source>
        <strain evidence="3">ATCC 27890 / DSM 864 / NBRC 100397 / JF-1</strain>
    </source>
</reference>
<evidence type="ECO:0000259" key="1">
    <source>
        <dbReference type="Pfam" id="PF08308"/>
    </source>
</evidence>
<dbReference type="EMBL" id="CP000254">
    <property type="protein sequence ID" value="ABD40816.1"/>
    <property type="molecule type" value="Genomic_DNA"/>
</dbReference>
<dbReference type="EnsemblBacteria" id="ABD40816">
    <property type="protein sequence ID" value="ABD40816"/>
    <property type="gene ID" value="Mhun_1066"/>
</dbReference>
<dbReference type="InParanoid" id="Q2FPS1"/>
<dbReference type="Pfam" id="PF08308">
    <property type="entry name" value="PEGA"/>
    <property type="match status" value="1"/>
</dbReference>
<dbReference type="PROSITE" id="PS51257">
    <property type="entry name" value="PROKAR_LIPOPROTEIN"/>
    <property type="match status" value="1"/>
</dbReference>
<dbReference type="GeneID" id="3925168"/>
<sequence>MIKYALCILFFIIIAGCLVSAATDEDQIDWFKYYLDHHLGYGSTWYYTGIHAPTFDYSDMFKTPKISNIQDLLKPSGSDTNSAQSNYYQNTGFLITSSPPGADVYVNGEYKGKTRNLNSLKVFGLESGANELVIKYPGYFDYTRSFTLFHDEVLNIKAVLVPLGNSTGEA</sequence>
<gene>
    <name evidence="2" type="ordered locus">Mhun_1066</name>
</gene>
<dbReference type="AlphaFoldDB" id="Q2FPS1"/>
<evidence type="ECO:0000313" key="3">
    <source>
        <dbReference type="Proteomes" id="UP000001941"/>
    </source>
</evidence>
<dbReference type="Proteomes" id="UP000001941">
    <property type="component" value="Chromosome"/>
</dbReference>